<evidence type="ECO:0000313" key="3">
    <source>
        <dbReference type="EMBL" id="CAF4459291.1"/>
    </source>
</evidence>
<dbReference type="Proteomes" id="UP000663869">
    <property type="component" value="Unassembled WGS sequence"/>
</dbReference>
<dbReference type="AlphaFoldDB" id="A0A817V640"/>
<dbReference type="Proteomes" id="UP000663862">
    <property type="component" value="Unassembled WGS sequence"/>
</dbReference>
<evidence type="ECO:0000313" key="5">
    <source>
        <dbReference type="Proteomes" id="UP000663825"/>
    </source>
</evidence>
<organism evidence="1 5">
    <name type="scientific">Rotaria socialis</name>
    <dbReference type="NCBI Taxonomy" id="392032"/>
    <lineage>
        <taxon>Eukaryota</taxon>
        <taxon>Metazoa</taxon>
        <taxon>Spiralia</taxon>
        <taxon>Gnathifera</taxon>
        <taxon>Rotifera</taxon>
        <taxon>Eurotatoria</taxon>
        <taxon>Bdelloidea</taxon>
        <taxon>Philodinida</taxon>
        <taxon>Philodinidae</taxon>
        <taxon>Rotaria</taxon>
    </lineage>
</organism>
<dbReference type="Gene3D" id="1.25.10.10">
    <property type="entry name" value="Leucine-rich Repeat Variant"/>
    <property type="match status" value="1"/>
</dbReference>
<dbReference type="InterPro" id="IPR011989">
    <property type="entry name" value="ARM-like"/>
</dbReference>
<sequence length="145" mass="17072">MKDIGIDQFEDKIEILAKSKYYIQVKQQPQLKLLTPDDMILDHEFAHLYQTLKSSICRMLTAEHVNSTDSAHIDPISTNVNEQQISTMIIHNDFNQQKVEQINIYKKKEKQFIEKRDMHKNKIMDLDQQIQEIKDKIALLDVSSE</sequence>
<gene>
    <name evidence="2" type="ORF">FME351_LOCUS28020</name>
    <name evidence="1" type="ORF">TIS948_LOCUS22236</name>
    <name evidence="3" type="ORF">TSG867_LOCUS17676</name>
    <name evidence="4" type="ORF">UJA718_LOCUS32787</name>
</gene>
<evidence type="ECO:0000313" key="2">
    <source>
        <dbReference type="EMBL" id="CAF3705409.1"/>
    </source>
</evidence>
<evidence type="ECO:0000313" key="1">
    <source>
        <dbReference type="EMBL" id="CAF3339597.1"/>
    </source>
</evidence>
<comment type="caution">
    <text evidence="1">The sequence shown here is derived from an EMBL/GenBank/DDBJ whole genome shotgun (WGS) entry which is preliminary data.</text>
</comment>
<keyword evidence="6" id="KW-1185">Reference proteome</keyword>
<protein>
    <submittedName>
        <fullName evidence="1">Uncharacterized protein</fullName>
    </submittedName>
</protein>
<accession>A0A817V640</accession>
<name>A0A817V640_9BILA</name>
<dbReference type="EMBL" id="CAJOBQ010001135">
    <property type="protein sequence ID" value="CAF4459291.1"/>
    <property type="molecule type" value="Genomic_DNA"/>
</dbReference>
<dbReference type="EMBL" id="CAJNXB010003816">
    <property type="protein sequence ID" value="CAF3339597.1"/>
    <property type="molecule type" value="Genomic_DNA"/>
</dbReference>
<reference evidence="1" key="1">
    <citation type="submission" date="2021-02" db="EMBL/GenBank/DDBJ databases">
        <authorList>
            <person name="Nowell W R."/>
        </authorList>
    </citation>
    <scope>NUCLEOTIDE SEQUENCE</scope>
</reference>
<evidence type="ECO:0000313" key="6">
    <source>
        <dbReference type="Proteomes" id="UP000663873"/>
    </source>
</evidence>
<dbReference type="Proteomes" id="UP000663825">
    <property type="component" value="Unassembled WGS sequence"/>
</dbReference>
<dbReference type="EMBL" id="CAJNYU010003838">
    <property type="protein sequence ID" value="CAF3705409.1"/>
    <property type="molecule type" value="Genomic_DNA"/>
</dbReference>
<evidence type="ECO:0000313" key="4">
    <source>
        <dbReference type="EMBL" id="CAF4634875.1"/>
    </source>
</evidence>
<dbReference type="OrthoDB" id="198977at2759"/>
<dbReference type="Proteomes" id="UP000663873">
    <property type="component" value="Unassembled WGS sequence"/>
</dbReference>
<proteinExistence type="predicted"/>
<dbReference type="EMBL" id="CAJOBP010028406">
    <property type="protein sequence ID" value="CAF4634875.1"/>
    <property type="molecule type" value="Genomic_DNA"/>
</dbReference>